<organism evidence="5 6">
    <name type="scientific">Aphanomyces stellatus</name>
    <dbReference type="NCBI Taxonomy" id="120398"/>
    <lineage>
        <taxon>Eukaryota</taxon>
        <taxon>Sar</taxon>
        <taxon>Stramenopiles</taxon>
        <taxon>Oomycota</taxon>
        <taxon>Saprolegniomycetes</taxon>
        <taxon>Saprolegniales</taxon>
        <taxon>Verrucalvaceae</taxon>
        <taxon>Aphanomyces</taxon>
    </lineage>
</organism>
<dbReference type="Pfam" id="PF13561">
    <property type="entry name" value="adh_short_C2"/>
    <property type="match status" value="1"/>
</dbReference>
<dbReference type="SUPFAM" id="SSF51735">
    <property type="entry name" value="NAD(P)-binding Rossmann-fold domains"/>
    <property type="match status" value="1"/>
</dbReference>
<dbReference type="PROSITE" id="PS00061">
    <property type="entry name" value="ADH_SHORT"/>
    <property type="match status" value="1"/>
</dbReference>
<keyword evidence="6" id="KW-1185">Reference proteome</keyword>
<dbReference type="PRINTS" id="PR00081">
    <property type="entry name" value="GDHRDH"/>
</dbReference>
<sequence>MALKLAGKVALVTGGSRGIGKAIARRLAEDGASVIINYASSIKHAQSVVDEINANAEDGQHALPIQADVSDYKQCQSLVKQSLDAFGHVDIVVLNAGVLDNKALDQITEEAFDRSIGINVKGPLFLTQLLAPNFQAGSRVIFISSSLTATSSITPNYTLYVTSKGAVEQLSRTLARDLGKRGITVNTVSPGPTNTELFFEGKPEAVVNAITSVNPLGRLGEPEEIANVVAFLAGPDASWVNGQNIRANGGSVV</sequence>
<proteinExistence type="inferred from homology"/>
<evidence type="ECO:0000256" key="2">
    <source>
        <dbReference type="ARBA" id="ARBA00023002"/>
    </source>
</evidence>
<comment type="similarity">
    <text evidence="1">Belongs to the short-chain dehydrogenases/reductases (SDR) family.</text>
</comment>
<dbReference type="Proteomes" id="UP000332933">
    <property type="component" value="Unassembled WGS sequence"/>
</dbReference>
<dbReference type="OrthoDB" id="1393670at2759"/>
<dbReference type="EMBL" id="VJMH01000101">
    <property type="protein sequence ID" value="KAF0719014.1"/>
    <property type="molecule type" value="Genomic_DNA"/>
</dbReference>
<dbReference type="EMBL" id="CAADRA010000101">
    <property type="protein sequence ID" value="VFT78553.1"/>
    <property type="molecule type" value="Genomic_DNA"/>
</dbReference>
<evidence type="ECO:0000259" key="3">
    <source>
        <dbReference type="SMART" id="SM00822"/>
    </source>
</evidence>
<feature type="domain" description="Ketoreductase" evidence="3">
    <location>
        <begin position="8"/>
        <end position="191"/>
    </location>
</feature>
<dbReference type="PRINTS" id="PR00080">
    <property type="entry name" value="SDRFAMILY"/>
</dbReference>
<gene>
    <name evidence="5" type="primary">Aste57867_1334</name>
    <name evidence="4" type="ORF">As57867_001333</name>
    <name evidence="5" type="ORF">ASTE57867_1334</name>
</gene>
<dbReference type="SMART" id="SM00822">
    <property type="entry name" value="PKS_KR"/>
    <property type="match status" value="1"/>
</dbReference>
<dbReference type="GO" id="GO:0016614">
    <property type="term" value="F:oxidoreductase activity, acting on CH-OH group of donors"/>
    <property type="evidence" value="ECO:0007669"/>
    <property type="project" value="UniProtKB-ARBA"/>
</dbReference>
<dbReference type="InterPro" id="IPR002347">
    <property type="entry name" value="SDR_fam"/>
</dbReference>
<name>A0A485K7M0_9STRA</name>
<evidence type="ECO:0000313" key="5">
    <source>
        <dbReference type="EMBL" id="VFT78553.1"/>
    </source>
</evidence>
<dbReference type="FunFam" id="3.40.50.720:FF:000084">
    <property type="entry name" value="Short-chain dehydrogenase reductase"/>
    <property type="match status" value="1"/>
</dbReference>
<reference evidence="4" key="2">
    <citation type="submission" date="2019-06" db="EMBL/GenBank/DDBJ databases">
        <title>Genomics analysis of Aphanomyces spp. identifies a new class of oomycete effector associated with host adaptation.</title>
        <authorList>
            <person name="Gaulin E."/>
        </authorList>
    </citation>
    <scope>NUCLEOTIDE SEQUENCE</scope>
    <source>
        <strain evidence="4">CBS 578.67</strain>
    </source>
</reference>
<dbReference type="Gene3D" id="3.40.50.720">
    <property type="entry name" value="NAD(P)-binding Rossmann-like Domain"/>
    <property type="match status" value="1"/>
</dbReference>
<dbReference type="InterPro" id="IPR020904">
    <property type="entry name" value="Sc_DH/Rdtase_CS"/>
</dbReference>
<dbReference type="PANTHER" id="PTHR48107">
    <property type="entry name" value="NADPH-DEPENDENT ALDEHYDE REDUCTASE-LIKE PROTEIN, CHLOROPLASTIC-RELATED"/>
    <property type="match status" value="1"/>
</dbReference>
<dbReference type="AlphaFoldDB" id="A0A485K7M0"/>
<reference evidence="5 6" key="1">
    <citation type="submission" date="2019-03" db="EMBL/GenBank/DDBJ databases">
        <authorList>
            <person name="Gaulin E."/>
            <person name="Dumas B."/>
        </authorList>
    </citation>
    <scope>NUCLEOTIDE SEQUENCE [LARGE SCALE GENOMIC DNA]</scope>
    <source>
        <strain evidence="5">CBS 568.67</strain>
    </source>
</reference>
<keyword evidence="2" id="KW-0560">Oxidoreductase</keyword>
<protein>
    <submittedName>
        <fullName evidence="5">Aste57867_1334 protein</fullName>
    </submittedName>
</protein>
<evidence type="ECO:0000313" key="4">
    <source>
        <dbReference type="EMBL" id="KAF0719014.1"/>
    </source>
</evidence>
<accession>A0A485K7M0</accession>
<dbReference type="InterPro" id="IPR057326">
    <property type="entry name" value="KR_dom"/>
</dbReference>
<evidence type="ECO:0000313" key="6">
    <source>
        <dbReference type="Proteomes" id="UP000332933"/>
    </source>
</evidence>
<dbReference type="NCBIfam" id="NF005559">
    <property type="entry name" value="PRK07231.1"/>
    <property type="match status" value="1"/>
</dbReference>
<dbReference type="PANTHER" id="PTHR48107:SF7">
    <property type="entry name" value="RE15974P"/>
    <property type="match status" value="1"/>
</dbReference>
<dbReference type="InterPro" id="IPR036291">
    <property type="entry name" value="NAD(P)-bd_dom_sf"/>
</dbReference>
<evidence type="ECO:0000256" key="1">
    <source>
        <dbReference type="ARBA" id="ARBA00006484"/>
    </source>
</evidence>